<dbReference type="InterPro" id="IPR036705">
    <property type="entry name" value="Ribosyl_crysJ1_sf"/>
</dbReference>
<dbReference type="GO" id="GO:0016787">
    <property type="term" value="F:hydrolase activity"/>
    <property type="evidence" value="ECO:0007669"/>
    <property type="project" value="UniProtKB-KW"/>
</dbReference>
<evidence type="ECO:0000256" key="3">
    <source>
        <dbReference type="PIRSR" id="PIRSR605502-1"/>
    </source>
</evidence>
<dbReference type="InterPro" id="IPR050792">
    <property type="entry name" value="ADP-ribosylglycohydrolase"/>
</dbReference>
<feature type="binding site" evidence="3">
    <location>
        <position position="71"/>
    </location>
    <ligand>
        <name>Mg(2+)</name>
        <dbReference type="ChEBI" id="CHEBI:18420"/>
        <label>1</label>
    </ligand>
</feature>
<dbReference type="Pfam" id="PF03747">
    <property type="entry name" value="ADP_ribosyl_GH"/>
    <property type="match status" value="1"/>
</dbReference>
<dbReference type="EMBL" id="RBQT01000144">
    <property type="protein sequence ID" value="RMP75962.1"/>
    <property type="molecule type" value="Genomic_DNA"/>
</dbReference>
<keyword evidence="3" id="KW-0479">Metal-binding</keyword>
<gene>
    <name evidence="5" type="ORF">ALQ15_02238</name>
</gene>
<feature type="binding site" evidence="3">
    <location>
        <position position="323"/>
    </location>
    <ligand>
        <name>Mg(2+)</name>
        <dbReference type="ChEBI" id="CHEBI:18420"/>
        <label>1</label>
    </ligand>
</feature>
<feature type="binding site" evidence="3">
    <location>
        <position position="325"/>
    </location>
    <ligand>
        <name>Mg(2+)</name>
        <dbReference type="ChEBI" id="CHEBI:18420"/>
        <label>1</label>
    </ligand>
</feature>
<evidence type="ECO:0000313" key="6">
    <source>
        <dbReference type="Proteomes" id="UP000282289"/>
    </source>
</evidence>
<proteinExistence type="inferred from homology"/>
<dbReference type="AlphaFoldDB" id="A0A7Z6U2N4"/>
<comment type="similarity">
    <text evidence="1">Belongs to the ADP-ribosylglycohydrolase family.</text>
</comment>
<dbReference type="PANTHER" id="PTHR16222">
    <property type="entry name" value="ADP-RIBOSYLGLYCOHYDROLASE"/>
    <property type="match status" value="1"/>
</dbReference>
<dbReference type="Proteomes" id="UP000282289">
    <property type="component" value="Unassembled WGS sequence"/>
</dbReference>
<keyword evidence="2" id="KW-0378">Hydrolase</keyword>
<feature type="region of interest" description="Disordered" evidence="4">
    <location>
        <begin position="457"/>
        <end position="477"/>
    </location>
</feature>
<feature type="binding site" evidence="3">
    <location>
        <position position="326"/>
    </location>
    <ligand>
        <name>Mg(2+)</name>
        <dbReference type="ChEBI" id="CHEBI:18420"/>
        <label>1</label>
    </ligand>
</feature>
<comment type="cofactor">
    <cofactor evidence="3">
        <name>Mg(2+)</name>
        <dbReference type="ChEBI" id="CHEBI:18420"/>
    </cofactor>
    <text evidence="3">Binds 2 magnesium ions per subunit.</text>
</comment>
<accession>A0A7Z6U2N4</accession>
<sequence>MRPNLENSIVNSALWAAAADAIGWITELVDKKGVVRRTGKGRVIRTVAWRRKVGGIAGVTVELPAGTYSDDTQLRLAVCRSIQGDGFFDVEAFAKVELSTWASYALGGGRGTKLAASNIAKRDVNWFSNFYSQGDQVYFQGGGNGAAMRIQPHVWRQPRGSKRAYLLDVIKDSLVTHGHMRGVCGAVFHADCLAYVLESGEIPGPAEWRGFIAGLDEIFNVVKSDFQLGKFWLGAWEQGAGIDLISAISDVANEMKSYVSRLGDFPVDVESGYLQALEVLECLSTCVGTGTNTALAAAYLAWIGQDQEVEATIQTAVNTLGSDTDTIGTMVGALLGVISMAPPSWPIQDEGYIRCQAVRISRIAEGRSTDGYRYPDLMTWQPPSSQSNALQLDEQGRYLLNGFGNVEPIGKRWRSGAFTWEWFKISFGQTILCKHRINAPPTEMLERKIADLPEAALLSSKKDPQPPRSTLNVAAESENRHPNLQLFPTQDVSHAEERSRASSSWELNKIVKDPEIKRNDDGTLGLPDSAHILQSRSIAELTDIVIKSNFDSDVLGKCFLECAVGDRSIENLVAFSAIIGKAIDVRQKKKSS</sequence>
<keyword evidence="3" id="KW-0460">Magnesium</keyword>
<dbReference type="Gene3D" id="1.10.4080.10">
    <property type="entry name" value="ADP-ribosylation/Crystallin J1"/>
    <property type="match status" value="1"/>
</dbReference>
<protein>
    <submittedName>
        <fullName evidence="5">ADP-ribosylation/Crystallin J1</fullName>
    </submittedName>
</protein>
<comment type="caution">
    <text evidence="5">The sequence shown here is derived from an EMBL/GenBank/DDBJ whole genome shotgun (WGS) entry which is preliminary data.</text>
</comment>
<dbReference type="GO" id="GO:0046872">
    <property type="term" value="F:metal ion binding"/>
    <property type="evidence" value="ECO:0007669"/>
    <property type="project" value="UniProtKB-KW"/>
</dbReference>
<evidence type="ECO:0000256" key="4">
    <source>
        <dbReference type="SAM" id="MobiDB-lite"/>
    </source>
</evidence>
<dbReference type="PANTHER" id="PTHR16222:SF24">
    <property type="entry name" value="ADP-RIBOSYLHYDROLASE ARH3"/>
    <property type="match status" value="1"/>
</dbReference>
<reference evidence="5 6" key="1">
    <citation type="submission" date="2018-08" db="EMBL/GenBank/DDBJ databases">
        <title>Recombination of ecologically and evolutionarily significant loci maintains genetic cohesion in the Pseudomonas syringae species complex.</title>
        <authorList>
            <person name="Dillon M."/>
            <person name="Thakur S."/>
            <person name="Almeida R.N.D."/>
            <person name="Weir B.S."/>
            <person name="Guttman D.S."/>
        </authorList>
    </citation>
    <scope>NUCLEOTIDE SEQUENCE [LARGE SCALE GENOMIC DNA]</scope>
    <source>
        <strain evidence="5 6">ICMP 19589</strain>
    </source>
</reference>
<evidence type="ECO:0000256" key="1">
    <source>
        <dbReference type="ARBA" id="ARBA00010702"/>
    </source>
</evidence>
<feature type="binding site" evidence="3">
    <location>
        <position position="69"/>
    </location>
    <ligand>
        <name>Mg(2+)</name>
        <dbReference type="ChEBI" id="CHEBI:18420"/>
        <label>1</label>
    </ligand>
</feature>
<evidence type="ECO:0000313" key="5">
    <source>
        <dbReference type="EMBL" id="RMP75962.1"/>
    </source>
</evidence>
<dbReference type="SUPFAM" id="SSF101478">
    <property type="entry name" value="ADP-ribosylglycohydrolase"/>
    <property type="match status" value="1"/>
</dbReference>
<name>A0A7Z6U2N4_PSESF</name>
<feature type="binding site" evidence="3">
    <location>
        <position position="70"/>
    </location>
    <ligand>
        <name>Mg(2+)</name>
        <dbReference type="ChEBI" id="CHEBI:18420"/>
        <label>1</label>
    </ligand>
</feature>
<evidence type="ECO:0000256" key="2">
    <source>
        <dbReference type="ARBA" id="ARBA00022801"/>
    </source>
</evidence>
<dbReference type="InterPro" id="IPR005502">
    <property type="entry name" value="Ribosyl_crysJ1"/>
</dbReference>
<organism evidence="5 6">
    <name type="scientific">Pseudomonas syringae pv. actinidiae</name>
    <dbReference type="NCBI Taxonomy" id="103796"/>
    <lineage>
        <taxon>Bacteria</taxon>
        <taxon>Pseudomonadati</taxon>
        <taxon>Pseudomonadota</taxon>
        <taxon>Gammaproteobacteria</taxon>
        <taxon>Pseudomonadales</taxon>
        <taxon>Pseudomonadaceae</taxon>
        <taxon>Pseudomonas</taxon>
        <taxon>Pseudomonas syringae</taxon>
    </lineage>
</organism>